<dbReference type="NCBIfam" id="TIGR02220">
    <property type="entry name" value="phg_TIGR02220"/>
    <property type="match status" value="1"/>
</dbReference>
<accession>A0A921DXP4</accession>
<organism evidence="2 3">
    <name type="scientific">Aliicoccus persicus</name>
    <dbReference type="NCBI Taxonomy" id="930138"/>
    <lineage>
        <taxon>Bacteria</taxon>
        <taxon>Bacillati</taxon>
        <taxon>Bacillota</taxon>
        <taxon>Bacilli</taxon>
        <taxon>Bacillales</taxon>
        <taxon>Staphylococcaceae</taxon>
        <taxon>Aliicoccus</taxon>
    </lineage>
</organism>
<evidence type="ECO:0000313" key="2">
    <source>
        <dbReference type="EMBL" id="HJE19838.1"/>
    </source>
</evidence>
<gene>
    <name evidence="2" type="ORF">K8V35_05750</name>
</gene>
<feature type="domain" description="Phage conserved hypothetical protein C-terminal" evidence="1">
    <location>
        <begin position="166"/>
        <end position="242"/>
    </location>
</feature>
<dbReference type="Pfam" id="PF09524">
    <property type="entry name" value="Phg_2220_C"/>
    <property type="match status" value="1"/>
</dbReference>
<dbReference type="InterPro" id="IPR011741">
    <property type="entry name" value="Phg_2220_C"/>
</dbReference>
<evidence type="ECO:0000259" key="1">
    <source>
        <dbReference type="Pfam" id="PF09524"/>
    </source>
</evidence>
<protein>
    <submittedName>
        <fullName evidence="2">Conserved phage C-terminal domain-containing protein</fullName>
    </submittedName>
</protein>
<sequence length="266" mass="31464">MAQRRMFSRKITESDQFLDMPMSSQSLYFHINMQADDDGFVGNVKTIKRMIGASDDDLKLLINKQFLIPFDTGIVVIRDWKIHNYIQNDRYTETFYKHEKAMLETTNNKQYQVMDTKCIQDVSSMDTQVRLGKDRLEIEIEKDIEIDIDKEIDKESRKDTIQYSEIINYLNKKTGKNFKNVESNKKFIRARWNEGYRMNDFKKVIDNKVQEWKGITFANGKLGDTYLKPSTLFASKFDEYLNSVPNNPKQKSVPNKSEVKFFEFEE</sequence>
<dbReference type="AlphaFoldDB" id="A0A921DXP4"/>
<reference evidence="2" key="1">
    <citation type="journal article" date="2021" name="PeerJ">
        <title>Extensive microbial diversity within the chicken gut microbiome revealed by metagenomics and culture.</title>
        <authorList>
            <person name="Gilroy R."/>
            <person name="Ravi A."/>
            <person name="Getino M."/>
            <person name="Pursley I."/>
            <person name="Horton D.L."/>
            <person name="Alikhan N.F."/>
            <person name="Baker D."/>
            <person name="Gharbi K."/>
            <person name="Hall N."/>
            <person name="Watson M."/>
            <person name="Adriaenssens E.M."/>
            <person name="Foster-Nyarko E."/>
            <person name="Jarju S."/>
            <person name="Secka A."/>
            <person name="Antonio M."/>
            <person name="Oren A."/>
            <person name="Chaudhuri R.R."/>
            <person name="La Ragione R."/>
            <person name="Hildebrand F."/>
            <person name="Pallen M.J."/>
        </authorList>
    </citation>
    <scope>NUCLEOTIDE SEQUENCE</scope>
    <source>
        <strain evidence="2">6019</strain>
    </source>
</reference>
<evidence type="ECO:0000313" key="3">
    <source>
        <dbReference type="Proteomes" id="UP000763505"/>
    </source>
</evidence>
<dbReference type="EMBL" id="DYYI01000064">
    <property type="protein sequence ID" value="HJE19838.1"/>
    <property type="molecule type" value="Genomic_DNA"/>
</dbReference>
<proteinExistence type="predicted"/>
<name>A0A921DXP4_9STAP</name>
<comment type="caution">
    <text evidence="2">The sequence shown here is derived from an EMBL/GenBank/DDBJ whole genome shotgun (WGS) entry which is preliminary data.</text>
</comment>
<reference evidence="2" key="2">
    <citation type="submission" date="2021-09" db="EMBL/GenBank/DDBJ databases">
        <authorList>
            <person name="Gilroy R."/>
        </authorList>
    </citation>
    <scope>NUCLEOTIDE SEQUENCE</scope>
    <source>
        <strain evidence="2">6019</strain>
    </source>
</reference>
<dbReference type="Proteomes" id="UP000763505">
    <property type="component" value="Unassembled WGS sequence"/>
</dbReference>